<sequence>MGKFKIIGCPLSEFDEMLKSVGDVREVEVREARLIPAMKKIDELFLASVFLSSLTLVKEFRTIFSKEIGLSRAGSIRAYTEVSFPKLKIFNENNMKKGPLRIDGMLLQIANGVIKDAALFEMKMGSNELEERQIVAYQNIAREMGIKRLITISNEFVPSPKCCPLNISKVKDVDLYHFSWRNILVMGSILLTDNDLNICDSDQVNIMKEVMAFFRHPYAGISTFDSIGKGWIETVDAIRAQSLNKDNSCMVEAIHDWLEEEQDLALKLSDSLGLMVDCNKRQYSTLQERIEAEKKFLFQNKYLESQFKIRNAVSPMIVQADFATRIIRCIIEVSVPQDRKTAAARLNWLKKQLEGCKQKKVSEKEFAKLGSKIWLDPIVKGHRATLKESFLQFDKLLESTKDYEIRAVRISLKEDLGGKFSQSRKFIEEYEKTVFGFYNCIVQNVKNWEEPAPKMDIKKASPITHEEVSSESIVLSGNQGIEK</sequence>
<evidence type="ECO:0000313" key="1">
    <source>
        <dbReference type="EMBL" id="MPM27461.1"/>
    </source>
</evidence>
<dbReference type="AlphaFoldDB" id="A0A644YHU3"/>
<organism evidence="1">
    <name type="scientific">bioreactor metagenome</name>
    <dbReference type="NCBI Taxonomy" id="1076179"/>
    <lineage>
        <taxon>unclassified sequences</taxon>
        <taxon>metagenomes</taxon>
        <taxon>ecological metagenomes</taxon>
    </lineage>
</organism>
<reference evidence="1" key="1">
    <citation type="submission" date="2019-08" db="EMBL/GenBank/DDBJ databases">
        <authorList>
            <person name="Kucharzyk K."/>
            <person name="Murdoch R.W."/>
            <person name="Higgins S."/>
            <person name="Loffler F."/>
        </authorList>
    </citation>
    <scope>NUCLEOTIDE SEQUENCE</scope>
</reference>
<protein>
    <submittedName>
        <fullName evidence="1">Uncharacterized protein</fullName>
    </submittedName>
</protein>
<name>A0A644YHU3_9ZZZZ</name>
<accession>A0A644YHU3</accession>
<proteinExistence type="predicted"/>
<gene>
    <name evidence="1" type="ORF">SDC9_73972</name>
</gene>
<comment type="caution">
    <text evidence="1">The sequence shown here is derived from an EMBL/GenBank/DDBJ whole genome shotgun (WGS) entry which is preliminary data.</text>
</comment>
<dbReference type="EMBL" id="VSSQ01005000">
    <property type="protein sequence ID" value="MPM27461.1"/>
    <property type="molecule type" value="Genomic_DNA"/>
</dbReference>